<accession>A0AAV8RQ14</accession>
<dbReference type="EMBL" id="JAQQAF010000001">
    <property type="protein sequence ID" value="KAJ8509951.1"/>
    <property type="molecule type" value="Genomic_DNA"/>
</dbReference>
<sequence>MLLLRPLTPPRRSHSNSRKCFSLLHKQPRDFIVATDEPTCLKLKNIFRLEQLKKLVDFVLLLLNHFPCITAKNNYTTLWGAGKFLKLLGILVKEEDPEIWID</sequence>
<proteinExistence type="predicted"/>
<evidence type="ECO:0000313" key="1">
    <source>
        <dbReference type="EMBL" id="KAJ8509951.1"/>
    </source>
</evidence>
<reference evidence="1 2" key="1">
    <citation type="submission" date="2022-12" db="EMBL/GenBank/DDBJ databases">
        <title>Chromosome-scale assembly of the Ensete ventricosum genome.</title>
        <authorList>
            <person name="Dussert Y."/>
            <person name="Stocks J."/>
            <person name="Wendawek A."/>
            <person name="Woldeyes F."/>
            <person name="Nichols R.A."/>
            <person name="Borrell J.S."/>
        </authorList>
    </citation>
    <scope>NUCLEOTIDE SEQUENCE [LARGE SCALE GENOMIC DNA]</scope>
    <source>
        <strain evidence="2">cv. Maze</strain>
        <tissue evidence="1">Seeds</tissue>
    </source>
</reference>
<keyword evidence="2" id="KW-1185">Reference proteome</keyword>
<gene>
    <name evidence="1" type="ORF">OPV22_000385</name>
</gene>
<evidence type="ECO:0000313" key="2">
    <source>
        <dbReference type="Proteomes" id="UP001222027"/>
    </source>
</evidence>
<name>A0AAV8RQ14_ENSVE</name>
<organism evidence="1 2">
    <name type="scientific">Ensete ventricosum</name>
    <name type="common">Abyssinian banana</name>
    <name type="synonym">Musa ensete</name>
    <dbReference type="NCBI Taxonomy" id="4639"/>
    <lineage>
        <taxon>Eukaryota</taxon>
        <taxon>Viridiplantae</taxon>
        <taxon>Streptophyta</taxon>
        <taxon>Embryophyta</taxon>
        <taxon>Tracheophyta</taxon>
        <taxon>Spermatophyta</taxon>
        <taxon>Magnoliopsida</taxon>
        <taxon>Liliopsida</taxon>
        <taxon>Zingiberales</taxon>
        <taxon>Musaceae</taxon>
        <taxon>Ensete</taxon>
    </lineage>
</organism>
<comment type="caution">
    <text evidence="1">The sequence shown here is derived from an EMBL/GenBank/DDBJ whole genome shotgun (WGS) entry which is preliminary data.</text>
</comment>
<dbReference type="AlphaFoldDB" id="A0AAV8RQ14"/>
<dbReference type="Proteomes" id="UP001222027">
    <property type="component" value="Unassembled WGS sequence"/>
</dbReference>
<protein>
    <submittedName>
        <fullName evidence="1">Uncharacterized protein</fullName>
    </submittedName>
</protein>